<feature type="transmembrane region" description="Helical" evidence="1">
    <location>
        <begin position="175"/>
        <end position="192"/>
    </location>
</feature>
<name>A0A3S3Z3D0_9MICO</name>
<reference evidence="3 4" key="1">
    <citation type="submission" date="2018-12" db="EMBL/GenBank/DDBJ databases">
        <authorList>
            <person name="Li F."/>
        </authorList>
    </citation>
    <scope>NUCLEOTIDE SEQUENCE [LARGE SCALE GENOMIC DNA]</scope>
    <source>
        <strain evidence="3 4">11W25H-1</strain>
    </source>
</reference>
<gene>
    <name evidence="3" type="ORF">ELQ90_08570</name>
</gene>
<organism evidence="3 4">
    <name type="scientific">Labedella phragmitis</name>
    <dbReference type="NCBI Taxonomy" id="2498849"/>
    <lineage>
        <taxon>Bacteria</taxon>
        <taxon>Bacillati</taxon>
        <taxon>Actinomycetota</taxon>
        <taxon>Actinomycetes</taxon>
        <taxon>Micrococcales</taxon>
        <taxon>Microbacteriaceae</taxon>
        <taxon>Labedella</taxon>
    </lineage>
</organism>
<sequence length="392" mass="43460">MTTSALSHPVDSRVPKRLHSLDGLRGVAALVVLFHHSLLTVPTLAAAYFPGAEKASPGSWEWFLTYTPLHVLWMGSEAVDLFFILSGIVLVLPVLRSRRHSWAAYYPRRLIRLYGPVWIAVLFGIATILLVPRYDVPAFGPWMESLPNAYSLRGLFKDTTLVFGISGRISPLWSLRWEIVFSLLLPLYVWFAARAPGSVWLKFAGVFGLIALASIISSDELRFLPVFAIGALIVIGWGRFADLAAWAAGRTWFWPLVFAVGVILAAVRWELGAVGVPAFPAWRTSVVSVLGVSLIVLSAAFWGGFRRLLEARVVQWLGTVSFSLYLIHEPIIMTVRTLLVDASPWLGIAISIPVSLALAHVFAHQVEMRFHHLARFVGGRVDAAMESRTSRR</sequence>
<keyword evidence="3" id="KW-0808">Transferase</keyword>
<evidence type="ECO:0000259" key="2">
    <source>
        <dbReference type="Pfam" id="PF01757"/>
    </source>
</evidence>
<keyword evidence="3" id="KW-0012">Acyltransferase</keyword>
<comment type="caution">
    <text evidence="3">The sequence shown here is derived from an EMBL/GenBank/DDBJ whole genome shotgun (WGS) entry which is preliminary data.</text>
</comment>
<feature type="domain" description="Acyltransferase 3" evidence="2">
    <location>
        <begin position="19"/>
        <end position="362"/>
    </location>
</feature>
<dbReference type="PANTHER" id="PTHR23028">
    <property type="entry name" value="ACETYLTRANSFERASE"/>
    <property type="match status" value="1"/>
</dbReference>
<feature type="transmembrane region" description="Helical" evidence="1">
    <location>
        <begin position="26"/>
        <end position="49"/>
    </location>
</feature>
<dbReference type="InterPro" id="IPR050879">
    <property type="entry name" value="Acyltransferase_3"/>
</dbReference>
<dbReference type="RefSeq" id="WP_128494870.1">
    <property type="nucleotide sequence ID" value="NZ_RZNB01000003.1"/>
</dbReference>
<dbReference type="EMBL" id="RZNB01000003">
    <property type="protein sequence ID" value="RWZ50876.1"/>
    <property type="molecule type" value="Genomic_DNA"/>
</dbReference>
<evidence type="ECO:0000256" key="1">
    <source>
        <dbReference type="SAM" id="Phobius"/>
    </source>
</evidence>
<dbReference type="InterPro" id="IPR002656">
    <property type="entry name" value="Acyl_transf_3_dom"/>
</dbReference>
<protein>
    <submittedName>
        <fullName evidence="3">Acyltransferase</fullName>
    </submittedName>
</protein>
<evidence type="ECO:0000313" key="3">
    <source>
        <dbReference type="EMBL" id="RWZ50876.1"/>
    </source>
</evidence>
<feature type="transmembrane region" description="Helical" evidence="1">
    <location>
        <begin position="113"/>
        <end position="134"/>
    </location>
</feature>
<dbReference type="Pfam" id="PF01757">
    <property type="entry name" value="Acyl_transf_3"/>
    <property type="match status" value="1"/>
</dbReference>
<dbReference type="OrthoDB" id="9796461at2"/>
<dbReference type="Proteomes" id="UP000288547">
    <property type="component" value="Unassembled WGS sequence"/>
</dbReference>
<feature type="transmembrane region" description="Helical" evidence="1">
    <location>
        <begin position="345"/>
        <end position="363"/>
    </location>
</feature>
<accession>A0A3S3Z3D0</accession>
<keyword evidence="4" id="KW-1185">Reference proteome</keyword>
<evidence type="ECO:0000313" key="4">
    <source>
        <dbReference type="Proteomes" id="UP000288547"/>
    </source>
</evidence>
<feature type="transmembrane region" description="Helical" evidence="1">
    <location>
        <begin position="69"/>
        <end position="92"/>
    </location>
</feature>
<keyword evidence="1" id="KW-0472">Membrane</keyword>
<feature type="transmembrane region" description="Helical" evidence="1">
    <location>
        <begin position="223"/>
        <end position="240"/>
    </location>
</feature>
<dbReference type="AlphaFoldDB" id="A0A3S3Z3D0"/>
<feature type="transmembrane region" description="Helical" evidence="1">
    <location>
        <begin position="199"/>
        <end position="217"/>
    </location>
</feature>
<keyword evidence="1" id="KW-0812">Transmembrane</keyword>
<feature type="transmembrane region" description="Helical" evidence="1">
    <location>
        <begin position="252"/>
        <end position="269"/>
    </location>
</feature>
<dbReference type="GO" id="GO:0016747">
    <property type="term" value="F:acyltransferase activity, transferring groups other than amino-acyl groups"/>
    <property type="evidence" value="ECO:0007669"/>
    <property type="project" value="InterPro"/>
</dbReference>
<keyword evidence="1" id="KW-1133">Transmembrane helix</keyword>
<feature type="transmembrane region" description="Helical" evidence="1">
    <location>
        <begin position="314"/>
        <end position="333"/>
    </location>
</feature>
<feature type="transmembrane region" description="Helical" evidence="1">
    <location>
        <begin position="281"/>
        <end position="302"/>
    </location>
</feature>
<proteinExistence type="predicted"/>